<keyword evidence="1" id="KW-0732">Signal</keyword>
<dbReference type="PANTHER" id="PTHR36220">
    <property type="entry name" value="UNNAMED PRODUCT"/>
    <property type="match status" value="1"/>
</dbReference>
<evidence type="ECO:0008006" key="7">
    <source>
        <dbReference type="Google" id="ProtNLM"/>
    </source>
</evidence>
<proteinExistence type="predicted"/>
<sequence>MSLLATACTSPDGDRRPAADCAKASPRDVDGDGRDDLVVGDTEQWRSGPGALYLISAGKVTKLPAPDKEARGLGATVGMGDVDGDGCADVVAGAPYTDVRGKQAAGAAYILYGGQKKPPRKLVAPTPRPGAGFGESLAVRGDQIAIGAPYDDADGVTASGSVHLASKGTITRSITQNSPGIPGTGEPYDRFGTALALGPDAVLVGTPYKRTATLIGERATRLQPPQSCRNYAATLAYHRGYVVSGCGQVRLYADDGTPKPHLIRKANPTLLTASPKGYAAVWSDGAWQMPPAAARPWQQPEPWSVALTETSLAVGMPTASPGGAVAVLDLKSGNIQTYRVAGSTQFGDSVSG</sequence>
<dbReference type="SMART" id="SM00191">
    <property type="entry name" value="Int_alpha"/>
    <property type="match status" value="2"/>
</dbReference>
<dbReference type="PROSITE" id="PS51470">
    <property type="entry name" value="FG_GAP"/>
    <property type="match status" value="1"/>
</dbReference>
<dbReference type="AlphaFoldDB" id="A0A7W8A6Z2"/>
<dbReference type="InterPro" id="IPR013517">
    <property type="entry name" value="FG-GAP"/>
</dbReference>
<dbReference type="Pfam" id="PF14312">
    <property type="entry name" value="FG-GAP_2"/>
    <property type="match status" value="1"/>
</dbReference>
<gene>
    <name evidence="5" type="ORF">HNR40_006219</name>
</gene>
<dbReference type="InterPro" id="IPR028994">
    <property type="entry name" value="Integrin_alpha_N"/>
</dbReference>
<evidence type="ECO:0000256" key="4">
    <source>
        <dbReference type="SAM" id="MobiDB-lite"/>
    </source>
</evidence>
<dbReference type="EMBL" id="JACHIN010000009">
    <property type="protein sequence ID" value="MBB5080730.1"/>
    <property type="molecule type" value="Genomic_DNA"/>
</dbReference>
<dbReference type="Pfam" id="PF01839">
    <property type="entry name" value="FG-GAP"/>
    <property type="match status" value="1"/>
</dbReference>
<evidence type="ECO:0000256" key="3">
    <source>
        <dbReference type="ARBA" id="ARBA00023180"/>
    </source>
</evidence>
<dbReference type="PANTHER" id="PTHR36220:SF1">
    <property type="entry name" value="GAMMA TUBULIN COMPLEX COMPONENT C-TERMINAL DOMAIN-CONTAINING PROTEIN"/>
    <property type="match status" value="1"/>
</dbReference>
<dbReference type="RefSeq" id="WP_184967465.1">
    <property type="nucleotide sequence ID" value="NZ_JACHIN010000009.1"/>
</dbReference>
<dbReference type="SUPFAM" id="SSF69318">
    <property type="entry name" value="Integrin alpha N-terminal domain"/>
    <property type="match status" value="1"/>
</dbReference>
<feature type="compositionally biased region" description="Basic and acidic residues" evidence="4">
    <location>
        <begin position="25"/>
        <end position="35"/>
    </location>
</feature>
<name>A0A7W8A6Z2_9ACTN</name>
<dbReference type="Proteomes" id="UP000568380">
    <property type="component" value="Unassembled WGS sequence"/>
</dbReference>
<protein>
    <recommendedName>
        <fullName evidence="7">VCBS repeat-containing protein</fullName>
    </recommendedName>
</protein>
<comment type="caution">
    <text evidence="5">The sequence shown here is derived from an EMBL/GenBank/DDBJ whole genome shotgun (WGS) entry which is preliminary data.</text>
</comment>
<evidence type="ECO:0000313" key="6">
    <source>
        <dbReference type="Proteomes" id="UP000568380"/>
    </source>
</evidence>
<evidence type="ECO:0000313" key="5">
    <source>
        <dbReference type="EMBL" id="MBB5080730.1"/>
    </source>
</evidence>
<evidence type="ECO:0000256" key="2">
    <source>
        <dbReference type="ARBA" id="ARBA00022737"/>
    </source>
</evidence>
<accession>A0A7W8A6Z2</accession>
<evidence type="ECO:0000256" key="1">
    <source>
        <dbReference type="ARBA" id="ARBA00022729"/>
    </source>
</evidence>
<organism evidence="5 6">
    <name type="scientific">Nonomuraea endophytica</name>
    <dbReference type="NCBI Taxonomy" id="714136"/>
    <lineage>
        <taxon>Bacteria</taxon>
        <taxon>Bacillati</taxon>
        <taxon>Actinomycetota</taxon>
        <taxon>Actinomycetes</taxon>
        <taxon>Streptosporangiales</taxon>
        <taxon>Streptosporangiaceae</taxon>
        <taxon>Nonomuraea</taxon>
    </lineage>
</organism>
<dbReference type="Gene3D" id="2.130.10.130">
    <property type="entry name" value="Integrin alpha, N-terminal"/>
    <property type="match status" value="2"/>
</dbReference>
<keyword evidence="2" id="KW-0677">Repeat</keyword>
<dbReference type="InterPro" id="IPR013519">
    <property type="entry name" value="Int_alpha_beta-p"/>
</dbReference>
<feature type="region of interest" description="Disordered" evidence="4">
    <location>
        <begin position="1"/>
        <end position="35"/>
    </location>
</feature>
<keyword evidence="3" id="KW-0325">Glycoprotein</keyword>
<keyword evidence="6" id="KW-1185">Reference proteome</keyword>
<reference evidence="5 6" key="1">
    <citation type="submission" date="2020-08" db="EMBL/GenBank/DDBJ databases">
        <title>Genomic Encyclopedia of Type Strains, Phase IV (KMG-IV): sequencing the most valuable type-strain genomes for metagenomic binning, comparative biology and taxonomic classification.</title>
        <authorList>
            <person name="Goeker M."/>
        </authorList>
    </citation>
    <scope>NUCLEOTIDE SEQUENCE [LARGE SCALE GENOMIC DNA]</scope>
    <source>
        <strain evidence="5 6">DSM 45385</strain>
    </source>
</reference>